<dbReference type="InterPro" id="IPR005174">
    <property type="entry name" value="KIB1-4_b-propeller"/>
</dbReference>
<dbReference type="InterPro" id="IPR050942">
    <property type="entry name" value="F-box_BR-signaling"/>
</dbReference>
<dbReference type="Pfam" id="PF03478">
    <property type="entry name" value="Beta-prop_KIB1-4"/>
    <property type="match status" value="1"/>
</dbReference>
<evidence type="ECO:0000313" key="4">
    <source>
        <dbReference type="Proteomes" id="UP000290289"/>
    </source>
</evidence>
<dbReference type="STRING" id="3750.A0A498IAJ3"/>
<keyword evidence="4" id="KW-1185">Reference proteome</keyword>
<organism evidence="3 4">
    <name type="scientific">Malus domestica</name>
    <name type="common">Apple</name>
    <name type="synonym">Pyrus malus</name>
    <dbReference type="NCBI Taxonomy" id="3750"/>
    <lineage>
        <taxon>Eukaryota</taxon>
        <taxon>Viridiplantae</taxon>
        <taxon>Streptophyta</taxon>
        <taxon>Embryophyta</taxon>
        <taxon>Tracheophyta</taxon>
        <taxon>Spermatophyta</taxon>
        <taxon>Magnoliopsida</taxon>
        <taxon>eudicotyledons</taxon>
        <taxon>Gunneridae</taxon>
        <taxon>Pentapetalae</taxon>
        <taxon>rosids</taxon>
        <taxon>fabids</taxon>
        <taxon>Rosales</taxon>
        <taxon>Rosaceae</taxon>
        <taxon>Amygdaloideae</taxon>
        <taxon>Maleae</taxon>
        <taxon>Malus</taxon>
    </lineage>
</organism>
<feature type="compositionally biased region" description="Basic and acidic residues" evidence="1">
    <location>
        <begin position="1"/>
        <end position="18"/>
    </location>
</feature>
<dbReference type="Proteomes" id="UP000290289">
    <property type="component" value="Chromosome 13"/>
</dbReference>
<feature type="region of interest" description="Disordered" evidence="1">
    <location>
        <begin position="1"/>
        <end position="31"/>
    </location>
</feature>
<dbReference type="AlphaFoldDB" id="A0A498IAJ3"/>
<gene>
    <name evidence="3" type="ORF">DVH24_034204</name>
</gene>
<reference evidence="3 4" key="1">
    <citation type="submission" date="2018-10" db="EMBL/GenBank/DDBJ databases">
        <title>A high-quality apple genome assembly.</title>
        <authorList>
            <person name="Hu J."/>
        </authorList>
    </citation>
    <scope>NUCLEOTIDE SEQUENCE [LARGE SCALE GENOMIC DNA]</scope>
    <source>
        <strain evidence="4">cv. HFTH1</strain>
        <tissue evidence="3">Young leaf</tissue>
    </source>
</reference>
<accession>A0A498IAJ3</accession>
<proteinExistence type="predicted"/>
<name>A0A498IAJ3_MALDO</name>
<dbReference type="PANTHER" id="PTHR44259">
    <property type="entry name" value="OS07G0183000 PROTEIN-RELATED"/>
    <property type="match status" value="1"/>
</dbReference>
<dbReference type="EMBL" id="RDQH01000339">
    <property type="protein sequence ID" value="RXH78997.1"/>
    <property type="molecule type" value="Genomic_DNA"/>
</dbReference>
<sequence>MAEKREKKEGRREEEVRSHKAHGRERGKREENYKKAPLLSRGCTPVTLIVEKPRKFCVLLADIHLFQTLRKEGALCTGYDLFFLGGGWKHQKKERLFNVTGTRSVVGTVDHIRFTAVCKDWLVLAKDYIVMIPTESQGKRKLYSFPDGKTYGIQLPVPCNSKRYCSSSNACGWLATMDVLDRGGLIIALVNPFRKEAAPIRLPRLDFNVLRKYCEVCLPKNSGSCVVVAIYRHVSELAFTRGGQKYWIYSKRSRGCLLTDAIFHKGQVYAVGKWGNILSFDVNSKPIEAKMLNPQEYPFPPISWNQPRESYYMFGSYGEECRTEVFVVYKLVFNERDGSVVQHVKLKSIGDEVLFLGNNYSISVLALNFPSCFPNSIYYMDGGAKSGRRRLSDSDIRPSNIGVLNLEDETNTQHYSPNVSPALWIMPLFNGLCYLLLNSFKFPKAPKTNLCFCHFGLCNL</sequence>
<comment type="caution">
    <text evidence="3">The sequence shown here is derived from an EMBL/GenBank/DDBJ whole genome shotgun (WGS) entry which is preliminary data.</text>
</comment>
<evidence type="ECO:0000313" key="3">
    <source>
        <dbReference type="EMBL" id="RXH78997.1"/>
    </source>
</evidence>
<dbReference type="PANTHER" id="PTHR44259:SF93">
    <property type="entry name" value="PROTEIN, PUTATIVE (DUF295)-RELATED"/>
    <property type="match status" value="1"/>
</dbReference>
<protein>
    <recommendedName>
        <fullName evidence="2">KIB1-4 beta-propeller domain-containing protein</fullName>
    </recommendedName>
</protein>
<evidence type="ECO:0000259" key="2">
    <source>
        <dbReference type="Pfam" id="PF03478"/>
    </source>
</evidence>
<feature type="domain" description="KIB1-4 beta-propeller" evidence="2">
    <location>
        <begin position="142"/>
        <end position="397"/>
    </location>
</feature>
<evidence type="ECO:0000256" key="1">
    <source>
        <dbReference type="SAM" id="MobiDB-lite"/>
    </source>
</evidence>